<feature type="signal peptide" evidence="1">
    <location>
        <begin position="1"/>
        <end position="26"/>
    </location>
</feature>
<evidence type="ECO:0000313" key="2">
    <source>
        <dbReference type="EMBL" id="MFD2276118.1"/>
    </source>
</evidence>
<accession>A0ABW5E2C1</accession>
<feature type="chain" id="PRO_5046912669" description="TIGR02597 family protein" evidence="1">
    <location>
        <begin position="27"/>
        <end position="352"/>
    </location>
</feature>
<organism evidence="2 3">
    <name type="scientific">Rubritalea spongiae</name>
    <dbReference type="NCBI Taxonomy" id="430797"/>
    <lineage>
        <taxon>Bacteria</taxon>
        <taxon>Pseudomonadati</taxon>
        <taxon>Verrucomicrobiota</taxon>
        <taxon>Verrucomicrobiia</taxon>
        <taxon>Verrucomicrobiales</taxon>
        <taxon>Rubritaleaceae</taxon>
        <taxon>Rubritalea</taxon>
    </lineage>
</organism>
<evidence type="ECO:0008006" key="4">
    <source>
        <dbReference type="Google" id="ProtNLM"/>
    </source>
</evidence>
<keyword evidence="3" id="KW-1185">Reference proteome</keyword>
<protein>
    <recommendedName>
        <fullName evidence="4">TIGR02597 family protein</fullName>
    </recommendedName>
</protein>
<sequence length="352" mass="36886">MKKSFQLGGVAALTLLGSLATSQAQTATTDPVGYVTITINGHNNEVSQGLTIASLSLVGSTEYSSNVSSFATGSNNTLTDTSATFAAGEFLNSGEISHYIEITSGEHSGTITWITGSPGGSSLYTLDDLSHIAPNSSYSIKTAHTVASLFGSPSVLAGSSSQANADEILILNASTGVYTSFWYKNAGLGGTGWQSTDSNILNPESYALFPTDGLLILRKQADDTSITLTGAVKQDETNVLIEGSGYNLLSTLIPIEQLTPANCGLYTEDSTTGLAASSSLANADEIVIYNPTTKSFTSFWYKDAGLGGTGWQSTDSSIIDVANYQFPSNSALLVYRKQPDAFTWNMPSVTTN</sequence>
<name>A0ABW5E2C1_9BACT</name>
<dbReference type="RefSeq" id="WP_377095339.1">
    <property type="nucleotide sequence ID" value="NZ_JBHSJM010000001.1"/>
</dbReference>
<comment type="caution">
    <text evidence="2">The sequence shown here is derived from an EMBL/GenBank/DDBJ whole genome shotgun (WGS) entry which is preliminary data.</text>
</comment>
<dbReference type="EMBL" id="JBHUJC010000019">
    <property type="protein sequence ID" value="MFD2276118.1"/>
    <property type="molecule type" value="Genomic_DNA"/>
</dbReference>
<dbReference type="Proteomes" id="UP001597297">
    <property type="component" value="Unassembled WGS sequence"/>
</dbReference>
<gene>
    <name evidence="2" type="ORF">ACFSQZ_06540</name>
</gene>
<proteinExistence type="predicted"/>
<keyword evidence="1" id="KW-0732">Signal</keyword>
<reference evidence="3" key="1">
    <citation type="journal article" date="2019" name="Int. J. Syst. Evol. Microbiol.">
        <title>The Global Catalogue of Microorganisms (GCM) 10K type strain sequencing project: providing services to taxonomists for standard genome sequencing and annotation.</title>
        <authorList>
            <consortium name="The Broad Institute Genomics Platform"/>
            <consortium name="The Broad Institute Genome Sequencing Center for Infectious Disease"/>
            <person name="Wu L."/>
            <person name="Ma J."/>
        </authorList>
    </citation>
    <scope>NUCLEOTIDE SEQUENCE [LARGE SCALE GENOMIC DNA]</scope>
    <source>
        <strain evidence="3">JCM 16545</strain>
    </source>
</reference>
<evidence type="ECO:0000313" key="3">
    <source>
        <dbReference type="Proteomes" id="UP001597297"/>
    </source>
</evidence>
<evidence type="ECO:0000256" key="1">
    <source>
        <dbReference type="SAM" id="SignalP"/>
    </source>
</evidence>